<sequence>MVKKTDIVRELVKAGEYKKALKIAKDFRLGITPAQSNSMKKAYECMVHSRFYLSIGEDVPKRIEEGVNVLVGLYG</sequence>
<dbReference type="Proteomes" id="UP000322976">
    <property type="component" value="Unassembled WGS sequence"/>
</dbReference>
<keyword evidence="2" id="KW-1185">Reference proteome</keyword>
<accession>A0A5D8QGC5</accession>
<reference evidence="1 2" key="1">
    <citation type="submission" date="2019-08" db="EMBL/GenBank/DDBJ databases">
        <title>Calorimonas adulescens gen. nov., sp. nov., an anaerobic thermophilic bacterium from Sakhalin hot spring.</title>
        <authorList>
            <person name="Khomyakova M.A."/>
            <person name="Merkel A.Y."/>
            <person name="Novikov A."/>
            <person name="Bonch-Osmolovskaya E.A."/>
            <person name="Slobodkin A.I."/>
        </authorList>
    </citation>
    <scope>NUCLEOTIDE SEQUENCE [LARGE SCALE GENOMIC DNA]</scope>
    <source>
        <strain evidence="1 2">A05MB</strain>
    </source>
</reference>
<dbReference type="EMBL" id="VTPS01000001">
    <property type="protein sequence ID" value="TZE83551.1"/>
    <property type="molecule type" value="Genomic_DNA"/>
</dbReference>
<evidence type="ECO:0000313" key="2">
    <source>
        <dbReference type="Proteomes" id="UP000322976"/>
    </source>
</evidence>
<protein>
    <submittedName>
        <fullName evidence="1">Uncharacterized protein</fullName>
    </submittedName>
</protein>
<proteinExistence type="predicted"/>
<organism evidence="1 2">
    <name type="scientific">Calorimonas adulescens</name>
    <dbReference type="NCBI Taxonomy" id="2606906"/>
    <lineage>
        <taxon>Bacteria</taxon>
        <taxon>Bacillati</taxon>
        <taxon>Bacillota</taxon>
        <taxon>Clostridia</taxon>
        <taxon>Thermoanaerobacterales</taxon>
        <taxon>Thermoanaerobacteraceae</taxon>
        <taxon>Calorimonas</taxon>
    </lineage>
</organism>
<comment type="caution">
    <text evidence="1">The sequence shown here is derived from an EMBL/GenBank/DDBJ whole genome shotgun (WGS) entry which is preliminary data.</text>
</comment>
<dbReference type="AlphaFoldDB" id="A0A5D8QGC5"/>
<name>A0A5D8QGC5_9THEO</name>
<evidence type="ECO:0000313" key="1">
    <source>
        <dbReference type="EMBL" id="TZE83551.1"/>
    </source>
</evidence>
<dbReference type="RefSeq" id="WP_149544170.1">
    <property type="nucleotide sequence ID" value="NZ_VTPS01000001.1"/>
</dbReference>
<gene>
    <name evidence="1" type="ORF">FWJ32_01350</name>
</gene>